<dbReference type="RefSeq" id="WP_029581452.1">
    <property type="nucleotide sequence ID" value="NZ_CP012076.1"/>
</dbReference>
<dbReference type="KEGG" id="bhz:ACR54_03746"/>
<sequence>MPRKITVEDLITFKTSVLAQLLSRVVDASVSRDLGLTSRQWRTLISLYRLGPSTPSDVVRFSHLDKSQISRAVFEVEQLGLLTQAVDPADRRRSIVSLTPAGAAMVERGLHGTQSRQKTLENSLSAEDRVALHRILDTLTAQARAMLADVRADKD</sequence>
<accession>A0AAN1VGG8</accession>
<dbReference type="GO" id="GO:0006950">
    <property type="term" value="P:response to stress"/>
    <property type="evidence" value="ECO:0007669"/>
    <property type="project" value="TreeGrafter"/>
</dbReference>
<dbReference type="GeneID" id="92995140"/>
<dbReference type="GO" id="GO:0003700">
    <property type="term" value="F:DNA-binding transcription factor activity"/>
    <property type="evidence" value="ECO:0007669"/>
    <property type="project" value="InterPro"/>
</dbReference>
<dbReference type="InterPro" id="IPR036390">
    <property type="entry name" value="WH_DNA-bd_sf"/>
</dbReference>
<evidence type="ECO:0000313" key="3">
    <source>
        <dbReference type="Proteomes" id="UP000282741"/>
    </source>
</evidence>
<proteinExistence type="predicted"/>
<dbReference type="SMART" id="SM00347">
    <property type="entry name" value="HTH_MARR"/>
    <property type="match status" value="1"/>
</dbReference>
<dbReference type="InterPro" id="IPR039422">
    <property type="entry name" value="MarR/SlyA-like"/>
</dbReference>
<dbReference type="Proteomes" id="UP000282741">
    <property type="component" value="Chromosome"/>
</dbReference>
<dbReference type="PANTHER" id="PTHR33164">
    <property type="entry name" value="TRANSCRIPTIONAL REGULATOR, MARR FAMILY"/>
    <property type="match status" value="1"/>
</dbReference>
<dbReference type="SUPFAM" id="SSF46785">
    <property type="entry name" value="Winged helix' DNA-binding domain"/>
    <property type="match status" value="1"/>
</dbReference>
<dbReference type="EMBL" id="CP024172">
    <property type="protein sequence ID" value="AZW17532.1"/>
    <property type="molecule type" value="Genomic_DNA"/>
</dbReference>
<dbReference type="InterPro" id="IPR000835">
    <property type="entry name" value="HTH_MarR-typ"/>
</dbReference>
<feature type="domain" description="HTH marR-type" evidence="1">
    <location>
        <begin position="8"/>
        <end position="141"/>
    </location>
</feature>
<dbReference type="PROSITE" id="PS50995">
    <property type="entry name" value="HTH_MARR_2"/>
    <property type="match status" value="1"/>
</dbReference>
<reference evidence="3" key="1">
    <citation type="submission" date="2017-10" db="EMBL/GenBank/DDBJ databases">
        <title>Whole genome sequencing of various Bordetella species.</title>
        <authorList>
            <person name="Weigand M.R."/>
            <person name="Loparev V."/>
            <person name="Peng Y."/>
            <person name="Bowden K.E."/>
            <person name="Tondella M.L."/>
            <person name="Williams M.M."/>
        </authorList>
    </citation>
    <scope>NUCLEOTIDE SEQUENCE [LARGE SCALE GENOMIC DNA]</scope>
    <source>
        <strain evidence="3">H720</strain>
    </source>
</reference>
<dbReference type="Pfam" id="PF12802">
    <property type="entry name" value="MarR_2"/>
    <property type="match status" value="1"/>
</dbReference>
<name>A0AAN1VGG8_9BORD</name>
<gene>
    <name evidence="2" type="ORF">CS347_12535</name>
</gene>
<organism evidence="2 3">
    <name type="scientific">Bordetella hinzii</name>
    <dbReference type="NCBI Taxonomy" id="103855"/>
    <lineage>
        <taxon>Bacteria</taxon>
        <taxon>Pseudomonadati</taxon>
        <taxon>Pseudomonadota</taxon>
        <taxon>Betaproteobacteria</taxon>
        <taxon>Burkholderiales</taxon>
        <taxon>Alcaligenaceae</taxon>
        <taxon>Bordetella</taxon>
    </lineage>
</organism>
<dbReference type="InterPro" id="IPR036388">
    <property type="entry name" value="WH-like_DNA-bd_sf"/>
</dbReference>
<dbReference type="PANTHER" id="PTHR33164:SF43">
    <property type="entry name" value="HTH-TYPE TRANSCRIPTIONAL REPRESSOR YETL"/>
    <property type="match status" value="1"/>
</dbReference>
<evidence type="ECO:0000259" key="1">
    <source>
        <dbReference type="PROSITE" id="PS50995"/>
    </source>
</evidence>
<evidence type="ECO:0000313" key="2">
    <source>
        <dbReference type="EMBL" id="AZW17532.1"/>
    </source>
</evidence>
<dbReference type="AlphaFoldDB" id="A0AAN1VGG8"/>
<dbReference type="Gene3D" id="1.10.10.10">
    <property type="entry name" value="Winged helix-like DNA-binding domain superfamily/Winged helix DNA-binding domain"/>
    <property type="match status" value="1"/>
</dbReference>
<protein>
    <submittedName>
        <fullName evidence="2">MarR family transcriptional regulator</fullName>
    </submittedName>
</protein>